<gene>
    <name evidence="1" type="ORF">ASZ90_002634</name>
</gene>
<name>A0A0W8G2X6_9ZZZZ</name>
<accession>A0A0W8G2X6</accession>
<evidence type="ECO:0000313" key="1">
    <source>
        <dbReference type="EMBL" id="KUG27515.1"/>
    </source>
</evidence>
<proteinExistence type="predicted"/>
<dbReference type="EMBL" id="LNQE01000321">
    <property type="protein sequence ID" value="KUG27515.1"/>
    <property type="molecule type" value="Genomic_DNA"/>
</dbReference>
<comment type="caution">
    <text evidence="1">The sequence shown here is derived from an EMBL/GenBank/DDBJ whole genome shotgun (WGS) entry which is preliminary data.</text>
</comment>
<sequence length="156" mass="16931">MPHARRPTPAVTRFRPAVRLLFAALCLILAAPAAAQTLVPDTISGLYVHSSDPRATIKLLLAPSEKDGQPVDRVWGVMSFKDPRSKADSCMFEFQSTVKSDVITCRDAMNPGCEIRLRLAGRTVILDTAPACFHVYCKGQGMIIEGVYARTGKGGK</sequence>
<reference evidence="1" key="1">
    <citation type="journal article" date="2015" name="Proc. Natl. Acad. Sci. U.S.A.">
        <title>Networks of energetic and metabolic interactions define dynamics in microbial communities.</title>
        <authorList>
            <person name="Embree M."/>
            <person name="Liu J.K."/>
            <person name="Al-Bassam M.M."/>
            <person name="Zengler K."/>
        </authorList>
    </citation>
    <scope>NUCLEOTIDE SEQUENCE</scope>
</reference>
<organism evidence="1">
    <name type="scientific">hydrocarbon metagenome</name>
    <dbReference type="NCBI Taxonomy" id="938273"/>
    <lineage>
        <taxon>unclassified sequences</taxon>
        <taxon>metagenomes</taxon>
        <taxon>ecological metagenomes</taxon>
    </lineage>
</organism>
<dbReference type="AlphaFoldDB" id="A0A0W8G2X6"/>
<protein>
    <submittedName>
        <fullName evidence="1">Uncharacterized protein</fullName>
    </submittedName>
</protein>